<keyword evidence="2" id="KW-0812">Transmembrane</keyword>
<dbReference type="InterPro" id="IPR029058">
    <property type="entry name" value="AB_hydrolase_fold"/>
</dbReference>
<feature type="transmembrane region" description="Helical" evidence="2">
    <location>
        <begin position="6"/>
        <end position="29"/>
    </location>
</feature>
<feature type="non-terminal residue" evidence="4">
    <location>
        <position position="82"/>
    </location>
</feature>
<keyword evidence="2" id="KW-1133">Transmembrane helix</keyword>
<dbReference type="PANTHER" id="PTHR44590:SF4">
    <property type="entry name" value="CARBOXYLIC ESTER HYDROLASE"/>
    <property type="match status" value="1"/>
</dbReference>
<protein>
    <recommendedName>
        <fullName evidence="3">Carboxylesterase type B domain-containing protein</fullName>
    </recommendedName>
</protein>
<keyword evidence="5" id="KW-1185">Reference proteome</keyword>
<dbReference type="Gene3D" id="3.40.50.1820">
    <property type="entry name" value="alpha/beta hydrolase"/>
    <property type="match status" value="1"/>
</dbReference>
<dbReference type="AlphaFoldDB" id="A0AAD8A773"/>
<dbReference type="Proteomes" id="UP001233999">
    <property type="component" value="Unassembled WGS sequence"/>
</dbReference>
<evidence type="ECO:0000256" key="1">
    <source>
        <dbReference type="ARBA" id="ARBA00023180"/>
    </source>
</evidence>
<keyword evidence="1" id="KW-0325">Glycoprotein</keyword>
<comment type="caution">
    <text evidence="4">The sequence shown here is derived from an EMBL/GenBank/DDBJ whole genome shotgun (WGS) entry which is preliminary data.</text>
</comment>
<proteinExistence type="predicted"/>
<reference evidence="4" key="1">
    <citation type="journal article" date="2023" name="IScience">
        <title>Live-bearing cockroach genome reveals convergent evolutionary mechanisms linked to viviparity in insects and beyond.</title>
        <authorList>
            <person name="Fouks B."/>
            <person name="Harrison M.C."/>
            <person name="Mikhailova A.A."/>
            <person name="Marchal E."/>
            <person name="English S."/>
            <person name="Carruthers M."/>
            <person name="Jennings E.C."/>
            <person name="Chiamaka E.L."/>
            <person name="Frigard R.A."/>
            <person name="Pippel M."/>
            <person name="Attardo G.M."/>
            <person name="Benoit J.B."/>
            <person name="Bornberg-Bauer E."/>
            <person name="Tobe S.S."/>
        </authorList>
    </citation>
    <scope>NUCLEOTIDE SEQUENCE</scope>
    <source>
        <strain evidence="4">Stay&amp;Tobe</strain>
    </source>
</reference>
<feature type="non-terminal residue" evidence="4">
    <location>
        <position position="1"/>
    </location>
</feature>
<dbReference type="SUPFAM" id="SSF53474">
    <property type="entry name" value="alpha/beta-Hydrolases"/>
    <property type="match status" value="1"/>
</dbReference>
<dbReference type="InterPro" id="IPR002018">
    <property type="entry name" value="CarbesteraseB"/>
</dbReference>
<feature type="domain" description="Carboxylesterase type B" evidence="3">
    <location>
        <begin position="41"/>
        <end position="82"/>
    </location>
</feature>
<evidence type="ECO:0000313" key="4">
    <source>
        <dbReference type="EMBL" id="KAJ9592673.1"/>
    </source>
</evidence>
<evidence type="ECO:0000259" key="3">
    <source>
        <dbReference type="Pfam" id="PF00135"/>
    </source>
</evidence>
<dbReference type="EMBL" id="JASPKZ010003816">
    <property type="protein sequence ID" value="KAJ9592673.1"/>
    <property type="molecule type" value="Genomic_DNA"/>
</dbReference>
<dbReference type="Pfam" id="PF00135">
    <property type="entry name" value="COesterase"/>
    <property type="match status" value="1"/>
</dbReference>
<reference evidence="4" key="2">
    <citation type="submission" date="2023-05" db="EMBL/GenBank/DDBJ databases">
        <authorList>
            <person name="Fouks B."/>
        </authorList>
    </citation>
    <scope>NUCLEOTIDE SEQUENCE</scope>
    <source>
        <strain evidence="4">Stay&amp;Tobe</strain>
        <tissue evidence="4">Testes</tissue>
    </source>
</reference>
<name>A0AAD8A773_DIPPU</name>
<accession>A0AAD8A773</accession>
<sequence>SRVLKYWYVTLYVPMTVFLVRDIGMLWCLKLTLNKNSNCDDIVKLKQGLIKGHRLKSRKGRDIYAFQGIPYARPPVGDLRFK</sequence>
<evidence type="ECO:0000313" key="5">
    <source>
        <dbReference type="Proteomes" id="UP001233999"/>
    </source>
</evidence>
<keyword evidence="2" id="KW-0472">Membrane</keyword>
<dbReference type="PANTHER" id="PTHR44590">
    <property type="entry name" value="CARBOXYLIC ESTER HYDROLASE-RELATED"/>
    <property type="match status" value="1"/>
</dbReference>
<organism evidence="4 5">
    <name type="scientific">Diploptera punctata</name>
    <name type="common">Pacific beetle cockroach</name>
    <dbReference type="NCBI Taxonomy" id="6984"/>
    <lineage>
        <taxon>Eukaryota</taxon>
        <taxon>Metazoa</taxon>
        <taxon>Ecdysozoa</taxon>
        <taxon>Arthropoda</taxon>
        <taxon>Hexapoda</taxon>
        <taxon>Insecta</taxon>
        <taxon>Pterygota</taxon>
        <taxon>Neoptera</taxon>
        <taxon>Polyneoptera</taxon>
        <taxon>Dictyoptera</taxon>
        <taxon>Blattodea</taxon>
        <taxon>Blaberoidea</taxon>
        <taxon>Blaberidae</taxon>
        <taxon>Diplopterinae</taxon>
        <taxon>Diploptera</taxon>
    </lineage>
</organism>
<evidence type="ECO:0000256" key="2">
    <source>
        <dbReference type="SAM" id="Phobius"/>
    </source>
</evidence>
<gene>
    <name evidence="4" type="ORF">L9F63_015645</name>
</gene>